<gene>
    <name evidence="3" type="ORF">EII34_07635</name>
</gene>
<comment type="caution">
    <text evidence="3">The sequence shown here is derived from an EMBL/GenBank/DDBJ whole genome shotgun (WGS) entry which is preliminary data.</text>
</comment>
<dbReference type="OrthoDB" id="5083071at2"/>
<feature type="domain" description="HTH cro/C1-type" evidence="2">
    <location>
        <begin position="19"/>
        <end position="72"/>
    </location>
</feature>
<organism evidence="3 4">
    <name type="scientific">Arachnia propionica</name>
    <dbReference type="NCBI Taxonomy" id="1750"/>
    <lineage>
        <taxon>Bacteria</taxon>
        <taxon>Bacillati</taxon>
        <taxon>Actinomycetota</taxon>
        <taxon>Actinomycetes</taxon>
        <taxon>Propionibacteriales</taxon>
        <taxon>Propionibacteriaceae</taxon>
        <taxon>Arachnia</taxon>
    </lineage>
</organism>
<evidence type="ECO:0000313" key="3">
    <source>
        <dbReference type="EMBL" id="RRD05197.1"/>
    </source>
</evidence>
<protein>
    <submittedName>
        <fullName evidence="3">Helix-turn-helix domain-containing protein</fullName>
    </submittedName>
</protein>
<reference evidence="3 4" key="1">
    <citation type="submission" date="2018-11" db="EMBL/GenBank/DDBJ databases">
        <title>Genomes From Bacteria Associated with the Canine Oral Cavity: a Test Case for Automated Genome-Based Taxonomic Assignment.</title>
        <authorList>
            <person name="Coil D.A."/>
            <person name="Jospin G."/>
            <person name="Darling A.E."/>
            <person name="Wallis C."/>
            <person name="Davis I.J."/>
            <person name="Harris S."/>
            <person name="Eisen J.A."/>
            <person name="Holcombe L.J."/>
            <person name="O'Flynn C."/>
        </authorList>
    </citation>
    <scope>NUCLEOTIDE SEQUENCE [LARGE SCALE GENOMIC DNA]</scope>
    <source>
        <strain evidence="3 4">OH887_COT-365</strain>
    </source>
</reference>
<dbReference type="EMBL" id="RQZG01000007">
    <property type="protein sequence ID" value="RRD05197.1"/>
    <property type="molecule type" value="Genomic_DNA"/>
</dbReference>
<dbReference type="Gene3D" id="1.10.260.40">
    <property type="entry name" value="lambda repressor-like DNA-binding domains"/>
    <property type="match status" value="1"/>
</dbReference>
<dbReference type="RefSeq" id="WP_124844546.1">
    <property type="nucleotide sequence ID" value="NZ_RQZG01000007.1"/>
</dbReference>
<dbReference type="SMART" id="SM00530">
    <property type="entry name" value="HTH_XRE"/>
    <property type="match status" value="1"/>
</dbReference>
<sequence length="73" mass="7730">MSVSTVDTGGRAAPLSRKVREARKARGWSQTELATHAGVSRLTVTRLEAGKSVSSSTLLKVADSLGLRLALHE</sequence>
<dbReference type="Proteomes" id="UP000280819">
    <property type="component" value="Unassembled WGS sequence"/>
</dbReference>
<dbReference type="GO" id="GO:0003677">
    <property type="term" value="F:DNA binding"/>
    <property type="evidence" value="ECO:0007669"/>
    <property type="project" value="InterPro"/>
</dbReference>
<evidence type="ECO:0000259" key="2">
    <source>
        <dbReference type="PROSITE" id="PS50943"/>
    </source>
</evidence>
<proteinExistence type="predicted"/>
<feature type="region of interest" description="Disordered" evidence="1">
    <location>
        <begin position="1"/>
        <end position="27"/>
    </location>
</feature>
<dbReference type="InterPro" id="IPR010982">
    <property type="entry name" value="Lambda_DNA-bd_dom_sf"/>
</dbReference>
<name>A0A3P1T6Q2_9ACTN</name>
<dbReference type="Pfam" id="PF01381">
    <property type="entry name" value="HTH_3"/>
    <property type="match status" value="1"/>
</dbReference>
<dbReference type="CDD" id="cd00093">
    <property type="entry name" value="HTH_XRE"/>
    <property type="match status" value="1"/>
</dbReference>
<dbReference type="PROSITE" id="PS50943">
    <property type="entry name" value="HTH_CROC1"/>
    <property type="match status" value="1"/>
</dbReference>
<evidence type="ECO:0000256" key="1">
    <source>
        <dbReference type="SAM" id="MobiDB-lite"/>
    </source>
</evidence>
<dbReference type="AlphaFoldDB" id="A0A3P1T6Q2"/>
<dbReference type="SUPFAM" id="SSF47413">
    <property type="entry name" value="lambda repressor-like DNA-binding domains"/>
    <property type="match status" value="1"/>
</dbReference>
<accession>A0A3P1T6Q2</accession>
<dbReference type="InterPro" id="IPR001387">
    <property type="entry name" value="Cro/C1-type_HTH"/>
</dbReference>
<evidence type="ECO:0000313" key="4">
    <source>
        <dbReference type="Proteomes" id="UP000280819"/>
    </source>
</evidence>